<evidence type="ECO:0000313" key="3">
    <source>
        <dbReference type="Proteomes" id="UP001221142"/>
    </source>
</evidence>
<sequence length="147" mass="14770">MMTRISSILFAIIFIFSIAIAAPIHDPRQIGDLACNVARLKIVTALATSKGAINKIPSSDATTSTQVSAAQAGLSSASQGIETIAGAILTGQQAPAPARDQVLQGLATAQSALGNVTDPAASASVASAQKDLANTVQAGQEVIANCK</sequence>
<accession>A0AAD7BLR9</accession>
<proteinExistence type="predicted"/>
<organism evidence="2 3">
    <name type="scientific">Roridomyces roridus</name>
    <dbReference type="NCBI Taxonomy" id="1738132"/>
    <lineage>
        <taxon>Eukaryota</taxon>
        <taxon>Fungi</taxon>
        <taxon>Dikarya</taxon>
        <taxon>Basidiomycota</taxon>
        <taxon>Agaricomycotina</taxon>
        <taxon>Agaricomycetes</taxon>
        <taxon>Agaricomycetidae</taxon>
        <taxon>Agaricales</taxon>
        <taxon>Marasmiineae</taxon>
        <taxon>Mycenaceae</taxon>
        <taxon>Roridomyces</taxon>
    </lineage>
</organism>
<dbReference type="AlphaFoldDB" id="A0AAD7BLR9"/>
<evidence type="ECO:0000313" key="2">
    <source>
        <dbReference type="EMBL" id="KAJ7624826.1"/>
    </source>
</evidence>
<dbReference type="Proteomes" id="UP001221142">
    <property type="component" value="Unassembled WGS sequence"/>
</dbReference>
<evidence type="ECO:0000256" key="1">
    <source>
        <dbReference type="SAM" id="SignalP"/>
    </source>
</evidence>
<comment type="caution">
    <text evidence="2">The sequence shown here is derived from an EMBL/GenBank/DDBJ whole genome shotgun (WGS) entry which is preliminary data.</text>
</comment>
<gene>
    <name evidence="2" type="ORF">FB45DRAFT_796794</name>
</gene>
<protein>
    <recommendedName>
        <fullName evidence="4">Cell wall protein</fullName>
    </recommendedName>
</protein>
<keyword evidence="1" id="KW-0732">Signal</keyword>
<dbReference type="EMBL" id="JARKIF010000013">
    <property type="protein sequence ID" value="KAJ7624826.1"/>
    <property type="molecule type" value="Genomic_DNA"/>
</dbReference>
<feature type="chain" id="PRO_5042106757" description="Cell wall protein" evidence="1">
    <location>
        <begin position="22"/>
        <end position="147"/>
    </location>
</feature>
<name>A0AAD7BLR9_9AGAR</name>
<feature type="signal peptide" evidence="1">
    <location>
        <begin position="1"/>
        <end position="21"/>
    </location>
</feature>
<evidence type="ECO:0008006" key="4">
    <source>
        <dbReference type="Google" id="ProtNLM"/>
    </source>
</evidence>
<reference evidence="2" key="1">
    <citation type="submission" date="2023-03" db="EMBL/GenBank/DDBJ databases">
        <title>Massive genome expansion in bonnet fungi (Mycena s.s.) driven by repeated elements and novel gene families across ecological guilds.</title>
        <authorList>
            <consortium name="Lawrence Berkeley National Laboratory"/>
            <person name="Harder C.B."/>
            <person name="Miyauchi S."/>
            <person name="Viragh M."/>
            <person name="Kuo A."/>
            <person name="Thoen E."/>
            <person name="Andreopoulos B."/>
            <person name="Lu D."/>
            <person name="Skrede I."/>
            <person name="Drula E."/>
            <person name="Henrissat B."/>
            <person name="Morin E."/>
            <person name="Kohler A."/>
            <person name="Barry K."/>
            <person name="LaButti K."/>
            <person name="Morin E."/>
            <person name="Salamov A."/>
            <person name="Lipzen A."/>
            <person name="Mereny Z."/>
            <person name="Hegedus B."/>
            <person name="Baldrian P."/>
            <person name="Stursova M."/>
            <person name="Weitz H."/>
            <person name="Taylor A."/>
            <person name="Grigoriev I.V."/>
            <person name="Nagy L.G."/>
            <person name="Martin F."/>
            <person name="Kauserud H."/>
        </authorList>
    </citation>
    <scope>NUCLEOTIDE SEQUENCE</scope>
    <source>
        <strain evidence="2">9284</strain>
    </source>
</reference>
<keyword evidence="3" id="KW-1185">Reference proteome</keyword>